<evidence type="ECO:0000256" key="1">
    <source>
        <dbReference type="ARBA" id="ARBA00001974"/>
    </source>
</evidence>
<reference evidence="7 8" key="1">
    <citation type="submission" date="2024-03" db="EMBL/GenBank/DDBJ databases">
        <title>Community enrichment and isolation of bacterial strains for fucoidan degradation.</title>
        <authorList>
            <person name="Sichert A."/>
        </authorList>
    </citation>
    <scope>NUCLEOTIDE SEQUENCE [LARGE SCALE GENOMIC DNA]</scope>
    <source>
        <strain evidence="7 8">AS12</strain>
    </source>
</reference>
<proteinExistence type="inferred from homology"/>
<evidence type="ECO:0000313" key="8">
    <source>
        <dbReference type="Proteomes" id="UP001461163"/>
    </source>
</evidence>
<dbReference type="InterPro" id="IPR051473">
    <property type="entry name" value="P2Ox-like"/>
</dbReference>
<comment type="similarity">
    <text evidence="2">Belongs to the GMC oxidoreductase family.</text>
</comment>
<dbReference type="PANTHER" id="PTHR42784:SF1">
    <property type="entry name" value="PYRANOSE 2-OXIDASE"/>
    <property type="match status" value="1"/>
</dbReference>
<evidence type="ECO:0000256" key="5">
    <source>
        <dbReference type="ARBA" id="ARBA00023002"/>
    </source>
</evidence>
<dbReference type="InterPro" id="IPR007867">
    <property type="entry name" value="GMC_OxRtase_C"/>
</dbReference>
<accession>A0ABU9SW33</accession>
<dbReference type="RefSeq" id="WP_342881791.1">
    <property type="nucleotide sequence ID" value="NZ_JBBMQS010000006.1"/>
</dbReference>
<keyword evidence="4" id="KW-0274">FAD</keyword>
<organism evidence="7 8">
    <name type="scientific">Paraglaciecola mesophila</name>
    <dbReference type="NCBI Taxonomy" id="197222"/>
    <lineage>
        <taxon>Bacteria</taxon>
        <taxon>Pseudomonadati</taxon>
        <taxon>Pseudomonadota</taxon>
        <taxon>Gammaproteobacteria</taxon>
        <taxon>Alteromonadales</taxon>
        <taxon>Alteromonadaceae</taxon>
        <taxon>Paraglaciecola</taxon>
    </lineage>
</organism>
<name>A0ABU9SW33_9ALTE</name>
<dbReference type="SUPFAM" id="SSF51905">
    <property type="entry name" value="FAD/NAD(P)-binding domain"/>
    <property type="match status" value="1"/>
</dbReference>
<keyword evidence="3" id="KW-0285">Flavoprotein</keyword>
<keyword evidence="8" id="KW-1185">Reference proteome</keyword>
<dbReference type="Gene3D" id="3.50.50.60">
    <property type="entry name" value="FAD/NAD(P)-binding domain"/>
    <property type="match status" value="2"/>
</dbReference>
<dbReference type="EMBL" id="JBBMQS010000006">
    <property type="protein sequence ID" value="MEM5498075.1"/>
    <property type="molecule type" value="Genomic_DNA"/>
</dbReference>
<comment type="caution">
    <text evidence="7">The sequence shown here is derived from an EMBL/GenBank/DDBJ whole genome shotgun (WGS) entry which is preliminary data.</text>
</comment>
<gene>
    <name evidence="7" type="ORF">WNY77_11765</name>
</gene>
<dbReference type="PANTHER" id="PTHR42784">
    <property type="entry name" value="PYRANOSE 2-OXIDASE"/>
    <property type="match status" value="1"/>
</dbReference>
<keyword evidence="5" id="KW-0560">Oxidoreductase</keyword>
<protein>
    <submittedName>
        <fullName evidence="7">GMC family oxidoreductase</fullName>
    </submittedName>
</protein>
<evidence type="ECO:0000256" key="2">
    <source>
        <dbReference type="ARBA" id="ARBA00010790"/>
    </source>
</evidence>
<sequence>MIIDANTLSDSTNHVYDYCILGGGVAGITLANELLASGKRVCIVEGGDETFTMESQNLYSPAVQPTEYEDPTYDRLRFLGGSSNHWENSTSEFHPSDFKTKDWIAHSGWPISFDEVKPFYSRAALYCGTGSDGYKTSHWSKHFGKTDIFESSQKINANIVKAAIPPVHFFSKYGMPLKESQNVTIFKNANLVDLSFNAQSLTVESIDFFNYSGVKHTVAADTFILCLGGIENARYMLIFNEKYKDALGNKFKNVGHYFMDHPVLRAAKLYPKKKEDFALFTMREHIDERFINGFIEMNESTLSQEEISNIRVPLFEESNFVISEGIESFHVLGSAIEQETIPDYFGQHMINVLGDIDMVAEAVSRKTFSSKLFDYADDFGGYDLAIMIEQTPKYDNKVFLSDEVDKLGLKKIKIEWTLHDDDISRMWKALDVMAKEIGRLNVGRLKVMKEYEERLRSEKLFFSHHHMGTTRMADNVQSGVVDKNLKVFNTSNLYIAGSSVFPTGSHVPPTLTITALTIKLAEHLLTEAIV</sequence>
<feature type="domain" description="Glucose-methanol-choline oxidoreductase C-terminal" evidence="6">
    <location>
        <begin position="392"/>
        <end position="516"/>
    </location>
</feature>
<dbReference type="Proteomes" id="UP001461163">
    <property type="component" value="Unassembled WGS sequence"/>
</dbReference>
<evidence type="ECO:0000313" key="7">
    <source>
        <dbReference type="EMBL" id="MEM5498075.1"/>
    </source>
</evidence>
<comment type="cofactor">
    <cofactor evidence="1">
        <name>FAD</name>
        <dbReference type="ChEBI" id="CHEBI:57692"/>
    </cofactor>
</comment>
<dbReference type="Pfam" id="PF05199">
    <property type="entry name" value="GMC_oxred_C"/>
    <property type="match status" value="1"/>
</dbReference>
<evidence type="ECO:0000256" key="4">
    <source>
        <dbReference type="ARBA" id="ARBA00022827"/>
    </source>
</evidence>
<dbReference type="InterPro" id="IPR036188">
    <property type="entry name" value="FAD/NAD-bd_sf"/>
</dbReference>
<evidence type="ECO:0000259" key="6">
    <source>
        <dbReference type="Pfam" id="PF05199"/>
    </source>
</evidence>
<evidence type="ECO:0000256" key="3">
    <source>
        <dbReference type="ARBA" id="ARBA00022630"/>
    </source>
</evidence>